<organism evidence="4 5">
    <name type="scientific">Actinomyces oris</name>
    <dbReference type="NCBI Taxonomy" id="544580"/>
    <lineage>
        <taxon>Bacteria</taxon>
        <taxon>Bacillati</taxon>
        <taxon>Actinomycetota</taxon>
        <taxon>Actinomycetes</taxon>
        <taxon>Actinomycetales</taxon>
        <taxon>Actinomycetaceae</taxon>
        <taxon>Actinomyces</taxon>
    </lineage>
</organism>
<dbReference type="Proteomes" id="UP001289581">
    <property type="component" value="Unassembled WGS sequence"/>
</dbReference>
<dbReference type="InterPro" id="IPR038637">
    <property type="entry name" value="NPCBM_sf"/>
</dbReference>
<dbReference type="SUPFAM" id="SSF49785">
    <property type="entry name" value="Galactose-binding domain-like"/>
    <property type="match status" value="1"/>
</dbReference>
<proteinExistence type="predicted"/>
<name>A0AAW9KUK4_9ACTO</name>
<dbReference type="InterPro" id="IPR013222">
    <property type="entry name" value="Glyco_hyd_98_carb-bd"/>
</dbReference>
<gene>
    <name evidence="4" type="ORF">QU665_02260</name>
</gene>
<dbReference type="AlphaFoldDB" id="A0AAW9KUK4"/>
<feature type="region of interest" description="Disordered" evidence="1">
    <location>
        <begin position="57"/>
        <end position="94"/>
    </location>
</feature>
<keyword evidence="2" id="KW-1133">Transmembrane helix</keyword>
<evidence type="ECO:0000313" key="4">
    <source>
        <dbReference type="EMBL" id="MEA1303915.1"/>
    </source>
</evidence>
<keyword evidence="2" id="KW-0472">Membrane</keyword>
<dbReference type="EMBL" id="JAXBCZ010000001">
    <property type="protein sequence ID" value="MEA1303915.1"/>
    <property type="molecule type" value="Genomic_DNA"/>
</dbReference>
<feature type="domain" description="Glycosyl hydrolase family 98 putative carbohydrate-binding module" evidence="3">
    <location>
        <begin position="137"/>
        <end position="212"/>
    </location>
</feature>
<feature type="compositionally biased region" description="Polar residues" evidence="1">
    <location>
        <begin position="76"/>
        <end position="87"/>
    </location>
</feature>
<dbReference type="InterPro" id="IPR008979">
    <property type="entry name" value="Galactose-bd-like_sf"/>
</dbReference>
<keyword evidence="5" id="KW-1185">Reference proteome</keyword>
<feature type="transmembrane region" description="Helical" evidence="2">
    <location>
        <begin position="21"/>
        <end position="42"/>
    </location>
</feature>
<accession>A0AAW9KUK4</accession>
<evidence type="ECO:0000313" key="5">
    <source>
        <dbReference type="Proteomes" id="UP001289581"/>
    </source>
</evidence>
<evidence type="ECO:0000256" key="1">
    <source>
        <dbReference type="SAM" id="MobiDB-lite"/>
    </source>
</evidence>
<sequence>MAGTSKETSWHFDPKRIAEGIFVTTIGGILVAWATGVIGLNLSSNNGAAPAAVTTTELSSNATPSFIPGLSESNDDSQSPSEATPSFPTELPLATATPIGSHQDVAIDSTFQIDGQQYIHSLNHRCNSICHEKSGVGSVEFDLGGKYRTFEATVGVSETAEDTSQVGTFVVYVDGVNKGTWQVIFGQHESISVDVSGGIRLKLESSRDGDVGNPAGNGAKSVWGIKPDLPDLVWGTPRVVR</sequence>
<comment type="caution">
    <text evidence="4">The sequence shown here is derived from an EMBL/GenBank/DDBJ whole genome shotgun (WGS) entry which is preliminary data.</text>
</comment>
<evidence type="ECO:0000256" key="2">
    <source>
        <dbReference type="SAM" id="Phobius"/>
    </source>
</evidence>
<dbReference type="Gene3D" id="2.60.120.1060">
    <property type="entry name" value="NPCBM/NEW2 domain"/>
    <property type="match status" value="1"/>
</dbReference>
<dbReference type="RefSeq" id="WP_322911511.1">
    <property type="nucleotide sequence ID" value="NZ_JAXBCZ010000001.1"/>
</dbReference>
<reference evidence="4 5" key="1">
    <citation type="submission" date="2023-06" db="EMBL/GenBank/DDBJ databases">
        <title>Actinomyces orist ORNL 0101 HMT-893 genome.</title>
        <authorList>
            <person name="Johnston C.D."/>
            <person name="Chen T."/>
            <person name="Dewhirst F.E."/>
        </authorList>
    </citation>
    <scope>NUCLEOTIDE SEQUENCE [LARGE SCALE GENOMIC DNA]</scope>
    <source>
        <strain evidence="4 5">ORNL 0101</strain>
    </source>
</reference>
<dbReference type="Pfam" id="PF08305">
    <property type="entry name" value="NPCBM"/>
    <property type="match status" value="1"/>
</dbReference>
<evidence type="ECO:0000259" key="3">
    <source>
        <dbReference type="Pfam" id="PF08305"/>
    </source>
</evidence>
<protein>
    <submittedName>
        <fullName evidence="4">NPCBM/NEW2 domain-containing protein</fullName>
    </submittedName>
</protein>
<keyword evidence="2" id="KW-0812">Transmembrane</keyword>